<accession>A0A380WQ86</accession>
<name>A0A380WQ86_AMIAI</name>
<dbReference type="EMBL" id="UFSM01000001">
    <property type="protein sequence ID" value="SUU90304.1"/>
    <property type="molecule type" value="Genomic_DNA"/>
</dbReference>
<dbReference type="Proteomes" id="UP000254701">
    <property type="component" value="Unassembled WGS sequence"/>
</dbReference>
<dbReference type="AlphaFoldDB" id="A0A380WQ86"/>
<dbReference type="OrthoDB" id="9808516at2"/>
<reference evidence="1 2" key="1">
    <citation type="submission" date="2018-06" db="EMBL/GenBank/DDBJ databases">
        <authorList>
            <consortium name="Pathogen Informatics"/>
            <person name="Doyle S."/>
        </authorList>
    </citation>
    <scope>NUCLEOTIDE SEQUENCE [LARGE SCALE GENOMIC DNA]</scope>
    <source>
        <strain evidence="1 2">NCTC10684</strain>
    </source>
</reference>
<protein>
    <submittedName>
        <fullName evidence="1">Uncharacterized protein</fullName>
    </submittedName>
</protein>
<gene>
    <name evidence="1" type="ORF">NCTC10684_03558</name>
</gene>
<proteinExistence type="predicted"/>
<evidence type="ECO:0000313" key="1">
    <source>
        <dbReference type="EMBL" id="SUU90304.1"/>
    </source>
</evidence>
<sequence>MDDQHELTLEDLLQDPIILKVMESDGYCPDDIRLLARHATSGAQVWESVSSRASARRQSRLAFRTANASCTSLCA</sequence>
<dbReference type="RefSeq" id="WP_115732319.1">
    <property type="nucleotide sequence ID" value="NZ_BAAAVY010000002.1"/>
</dbReference>
<evidence type="ECO:0000313" key="2">
    <source>
        <dbReference type="Proteomes" id="UP000254701"/>
    </source>
</evidence>
<organism evidence="1 2">
    <name type="scientific">Aminobacter aminovorans</name>
    <name type="common">Chelatobacter heintzii</name>
    <dbReference type="NCBI Taxonomy" id="83263"/>
    <lineage>
        <taxon>Bacteria</taxon>
        <taxon>Pseudomonadati</taxon>
        <taxon>Pseudomonadota</taxon>
        <taxon>Alphaproteobacteria</taxon>
        <taxon>Hyphomicrobiales</taxon>
        <taxon>Phyllobacteriaceae</taxon>
        <taxon>Aminobacter</taxon>
    </lineage>
</organism>